<accession>A0A7J6L6K7</accession>
<comment type="caution">
    <text evidence="8">The sequence shown here is derived from an EMBL/GenBank/DDBJ whole genome shotgun (WGS) entry which is preliminary data.</text>
</comment>
<evidence type="ECO:0000256" key="3">
    <source>
        <dbReference type="ARBA" id="ARBA00022845"/>
    </source>
</evidence>
<dbReference type="SUPFAM" id="SSF55418">
    <property type="entry name" value="eIF4e-like"/>
    <property type="match status" value="1"/>
</dbReference>
<organism evidence="8 9">
    <name type="scientific">Perkinsus olseni</name>
    <name type="common">Perkinsus atlanticus</name>
    <dbReference type="NCBI Taxonomy" id="32597"/>
    <lineage>
        <taxon>Eukaryota</taxon>
        <taxon>Sar</taxon>
        <taxon>Alveolata</taxon>
        <taxon>Perkinsozoa</taxon>
        <taxon>Perkinsea</taxon>
        <taxon>Perkinsida</taxon>
        <taxon>Perkinsidae</taxon>
        <taxon>Perkinsus</taxon>
    </lineage>
</organism>
<dbReference type="Gene3D" id="3.30.760.10">
    <property type="entry name" value="RNA Cap, Translation Initiation Factor Eif4e"/>
    <property type="match status" value="1"/>
</dbReference>
<comment type="similarity">
    <text evidence="1 6">Belongs to the eukaryotic initiation factor 4E family.</text>
</comment>
<dbReference type="GO" id="GO:0003743">
    <property type="term" value="F:translation initiation factor activity"/>
    <property type="evidence" value="ECO:0007669"/>
    <property type="project" value="UniProtKB-KW"/>
</dbReference>
<reference evidence="8 9" key="1">
    <citation type="submission" date="2020-04" db="EMBL/GenBank/DDBJ databases">
        <title>Perkinsus olseni comparative genomics.</title>
        <authorList>
            <person name="Bogema D.R."/>
        </authorList>
    </citation>
    <scope>NUCLEOTIDE SEQUENCE [LARGE SCALE GENOMIC DNA]</scope>
    <source>
        <strain evidence="8">ATCC PRA-31</strain>
    </source>
</reference>
<dbReference type="AlphaFoldDB" id="A0A7J6L6K7"/>
<proteinExistence type="inferred from homology"/>
<evidence type="ECO:0000313" key="9">
    <source>
        <dbReference type="Proteomes" id="UP000572268"/>
    </source>
</evidence>
<evidence type="ECO:0000256" key="4">
    <source>
        <dbReference type="ARBA" id="ARBA00022884"/>
    </source>
</evidence>
<gene>
    <name evidence="8" type="ORF">FOL46_008536</name>
</gene>
<dbReference type="GO" id="GO:0016281">
    <property type="term" value="C:eukaryotic translation initiation factor 4F complex"/>
    <property type="evidence" value="ECO:0007669"/>
    <property type="project" value="TreeGrafter"/>
</dbReference>
<keyword evidence="3" id="KW-0810">Translation regulation</keyword>
<protein>
    <submittedName>
        <fullName evidence="8">Uncharacterized protein</fullName>
    </submittedName>
</protein>
<dbReference type="Pfam" id="PF01652">
    <property type="entry name" value="IF4E"/>
    <property type="match status" value="1"/>
</dbReference>
<feature type="region of interest" description="Disordered" evidence="7">
    <location>
        <begin position="605"/>
        <end position="637"/>
    </location>
</feature>
<evidence type="ECO:0000256" key="1">
    <source>
        <dbReference type="ARBA" id="ARBA00009860"/>
    </source>
</evidence>
<evidence type="ECO:0000256" key="7">
    <source>
        <dbReference type="SAM" id="MobiDB-lite"/>
    </source>
</evidence>
<dbReference type="Proteomes" id="UP000572268">
    <property type="component" value="Unassembled WGS sequence"/>
</dbReference>
<feature type="compositionally biased region" description="Low complexity" evidence="7">
    <location>
        <begin position="617"/>
        <end position="631"/>
    </location>
</feature>
<dbReference type="EMBL" id="JABANN010000690">
    <property type="protein sequence ID" value="KAF4654810.1"/>
    <property type="molecule type" value="Genomic_DNA"/>
</dbReference>
<dbReference type="InterPro" id="IPR001040">
    <property type="entry name" value="TIF_eIF_4E"/>
</dbReference>
<name>A0A7J6L6K7_PEROL</name>
<dbReference type="InterPro" id="IPR023398">
    <property type="entry name" value="TIF_eIF4e-like"/>
</dbReference>
<dbReference type="PANTHER" id="PTHR11960">
    <property type="entry name" value="EUKARYOTIC TRANSLATION INITIATION FACTOR 4E RELATED"/>
    <property type="match status" value="1"/>
</dbReference>
<dbReference type="GO" id="GO:0000340">
    <property type="term" value="F:RNA 7-methylguanosine cap binding"/>
    <property type="evidence" value="ECO:0007669"/>
    <property type="project" value="TreeGrafter"/>
</dbReference>
<evidence type="ECO:0000256" key="2">
    <source>
        <dbReference type="ARBA" id="ARBA00022540"/>
    </source>
</evidence>
<keyword evidence="4 6" id="KW-0694">RNA-binding</keyword>
<evidence type="ECO:0000313" key="8">
    <source>
        <dbReference type="EMBL" id="KAF4654810.1"/>
    </source>
</evidence>
<keyword evidence="5 6" id="KW-0648">Protein biosynthesis</keyword>
<dbReference type="GO" id="GO:0006417">
    <property type="term" value="P:regulation of translation"/>
    <property type="evidence" value="ECO:0007669"/>
    <property type="project" value="UniProtKB-KW"/>
</dbReference>
<sequence length="878" mass="96997">MATVPYFSLVDEDFTRKLTEEATSDDADHQEDRKLMYKWVLWEQLQPNQKASAAEWKDLSRQVCTFGTVGEFWRYWRHVPQPSELLSETGGCRFVREGHDGSLRVVESMMLFREGIKPEWEDPLNAVGGHLQFSLAPSVGGKQIDEYWNNIVLAVIGNTLPHPEMITGLRLCDKLYTKRGPPQGSVRIEVWFTNMGDGDKVDELTKGIQECICTRLDGSDGSKMKGEDDIPHYQSSLTTVTSASSDIAQLREELVSLRRLIQKAYPVLEVSCSRGGDKGGIRSWIPYAFEAAYKEANLLPTEDDLVRYALRLHEPVKDAGEARRGLHESRAGGSSNSIQTRCVELHDPSNGLEKGSESIALCLPVCHLLCVEQIIASVSYLLNEHIYPSMDNISLCLHLAFSLRSITLNDILTCAKFGGVEDGRLIISGDVILLLPEQAPWNDTSSNNNNNNDATTVFTCYPSKYTPYPSDAAVTNKMDKQLLAWVDSFYDRTMIGVSPAGEHPSPFRLSLLAKKFAAAAADMVVTTASMGLLTWLFQRCIAKDKTNTPLPAPSDSSTLLLRCPNPQCPLWPECCGHQSIADGTTRKNRPIVELRTILIGGGNDVLKADGDPDNGHSSSCSSSSSSSSSSSNTQVGDEVLPNSATHIAAEGRMPAAESGKHRPSTEIQHDDTALAREQLLFIHCFKNELLAGQGILLNQVNNLCKVRCGRTVRYREFGFGKLRDFLEDIKGLQVVGEKFQMTIRLTDVVEFDLFIREANARKSAGSRSSTASPVIGVTKRGGPLAESDGGNMVGDGKYEEEVEELKHLTLPQLIPEDVIDKLRYMFSCEHYQIEASVFVSLFKNRSYLTTTTSTTAASSTIDTLPLTQWYTSVLVIRG</sequence>
<dbReference type="PANTHER" id="PTHR11960:SF8">
    <property type="entry name" value="EUKARYOTIC TRANSLATION INITIATION FACTOR 4E1-RELATED"/>
    <property type="match status" value="1"/>
</dbReference>
<keyword evidence="2 6" id="KW-0396">Initiation factor</keyword>
<evidence type="ECO:0000256" key="6">
    <source>
        <dbReference type="RuleBase" id="RU004374"/>
    </source>
</evidence>
<evidence type="ECO:0000256" key="5">
    <source>
        <dbReference type="ARBA" id="ARBA00022917"/>
    </source>
</evidence>